<feature type="region of interest" description="Disordered" evidence="1">
    <location>
        <begin position="1"/>
        <end position="62"/>
    </location>
</feature>
<dbReference type="EMBL" id="BONI01000011">
    <property type="protein sequence ID" value="GIG05158.1"/>
    <property type="molecule type" value="Genomic_DNA"/>
</dbReference>
<comment type="caution">
    <text evidence="2">The sequence shown here is derived from an EMBL/GenBank/DDBJ whole genome shotgun (WGS) entry which is preliminary data.</text>
</comment>
<gene>
    <name evidence="2" type="ORF">Cco03nite_18580</name>
</gene>
<evidence type="ECO:0000313" key="2">
    <source>
        <dbReference type="EMBL" id="GIG05158.1"/>
    </source>
</evidence>
<sequence length="97" mass="9779">MDFGPAAMPPDRGGGVDDGSAVSGSAQTTRAMPTAQERNSPTSAAVEPVLNPMTTTPRNGPMVQPCDAVESRWGAGDAPGADRVLATAIGWALGTAR</sequence>
<organism evidence="2 3">
    <name type="scientific">Catellatospora coxensis</name>
    <dbReference type="NCBI Taxonomy" id="310354"/>
    <lineage>
        <taxon>Bacteria</taxon>
        <taxon>Bacillati</taxon>
        <taxon>Actinomycetota</taxon>
        <taxon>Actinomycetes</taxon>
        <taxon>Micromonosporales</taxon>
        <taxon>Micromonosporaceae</taxon>
        <taxon>Catellatospora</taxon>
    </lineage>
</organism>
<dbReference type="AlphaFoldDB" id="A0A8J3KS18"/>
<keyword evidence="3" id="KW-1185">Reference proteome</keyword>
<name>A0A8J3KS18_9ACTN</name>
<evidence type="ECO:0000256" key="1">
    <source>
        <dbReference type="SAM" id="MobiDB-lite"/>
    </source>
</evidence>
<accession>A0A8J3KS18</accession>
<reference evidence="2 3" key="1">
    <citation type="submission" date="2021-01" db="EMBL/GenBank/DDBJ databases">
        <title>Whole genome shotgun sequence of Catellatospora coxensis NBRC 107359.</title>
        <authorList>
            <person name="Komaki H."/>
            <person name="Tamura T."/>
        </authorList>
    </citation>
    <scope>NUCLEOTIDE SEQUENCE [LARGE SCALE GENOMIC DNA]</scope>
    <source>
        <strain evidence="2 3">NBRC 107359</strain>
    </source>
</reference>
<protein>
    <submittedName>
        <fullName evidence="2">Uncharacterized protein</fullName>
    </submittedName>
</protein>
<feature type="compositionally biased region" description="Polar residues" evidence="1">
    <location>
        <begin position="27"/>
        <end position="43"/>
    </location>
</feature>
<proteinExistence type="predicted"/>
<evidence type="ECO:0000313" key="3">
    <source>
        <dbReference type="Proteomes" id="UP000630887"/>
    </source>
</evidence>
<dbReference type="Proteomes" id="UP000630887">
    <property type="component" value="Unassembled WGS sequence"/>
</dbReference>